<feature type="transmembrane region" description="Helical" evidence="8">
    <location>
        <begin position="115"/>
        <end position="133"/>
    </location>
</feature>
<dbReference type="Proteomes" id="UP000060602">
    <property type="component" value="Chromosome"/>
</dbReference>
<dbReference type="PANTHER" id="PTHR30472">
    <property type="entry name" value="FERRIC ENTEROBACTIN TRANSPORT SYSTEM PERMEASE PROTEIN"/>
    <property type="match status" value="1"/>
</dbReference>
<dbReference type="EMBL" id="CP014060">
    <property type="protein sequence ID" value="AMG35150.1"/>
    <property type="molecule type" value="Genomic_DNA"/>
</dbReference>
<evidence type="ECO:0000256" key="3">
    <source>
        <dbReference type="ARBA" id="ARBA00022448"/>
    </source>
</evidence>
<evidence type="ECO:0000256" key="4">
    <source>
        <dbReference type="ARBA" id="ARBA00022475"/>
    </source>
</evidence>
<evidence type="ECO:0000313" key="10">
    <source>
        <dbReference type="Proteomes" id="UP000060602"/>
    </source>
</evidence>
<protein>
    <submittedName>
        <fullName evidence="9">Ferrichrome ABC transporter permease</fullName>
    </submittedName>
</protein>
<keyword evidence="4" id="KW-1003">Cell membrane</keyword>
<dbReference type="GO" id="GO:0022857">
    <property type="term" value="F:transmembrane transporter activity"/>
    <property type="evidence" value="ECO:0007669"/>
    <property type="project" value="InterPro"/>
</dbReference>
<evidence type="ECO:0000313" key="9">
    <source>
        <dbReference type="EMBL" id="AMG35150.1"/>
    </source>
</evidence>
<dbReference type="Gene3D" id="1.10.3470.10">
    <property type="entry name" value="ABC transporter involved in vitamin B12 uptake, BtuC"/>
    <property type="match status" value="1"/>
</dbReference>
<dbReference type="AlphaFoldDB" id="A0A109XV90"/>
<dbReference type="GO" id="GO:0033214">
    <property type="term" value="P:siderophore-iron import into cell"/>
    <property type="evidence" value="ECO:0007669"/>
    <property type="project" value="TreeGrafter"/>
</dbReference>
<evidence type="ECO:0000256" key="5">
    <source>
        <dbReference type="ARBA" id="ARBA00022692"/>
    </source>
</evidence>
<reference evidence="10" key="1">
    <citation type="submission" date="2015-12" db="EMBL/GenBank/DDBJ databases">
        <title>FDA dAtabase for Regulatory Grade micrObial Sequences (FDA-ARGOS): Supporting development and validation of Infectious Disease Dx tests.</title>
        <authorList>
            <person name="Case J."/>
            <person name="Tallon L."/>
            <person name="Sadzewicz L."/>
            <person name="Sengamalay N."/>
            <person name="Ott S."/>
            <person name="Godinez A."/>
            <person name="Nagaraj S."/>
            <person name="Nadendla S."/>
            <person name="Sichtig H."/>
        </authorList>
    </citation>
    <scope>NUCLEOTIDE SEQUENCE [LARGE SCALE GENOMIC DNA]</scope>
    <source>
        <strain evidence="10">FDAARGOS_147</strain>
    </source>
</reference>
<feature type="transmembrane region" description="Helical" evidence="8">
    <location>
        <begin position="257"/>
        <end position="280"/>
    </location>
</feature>
<dbReference type="RefSeq" id="WP_061071170.1">
    <property type="nucleotide sequence ID" value="NZ_CP014060.2"/>
</dbReference>
<feature type="transmembrane region" description="Helical" evidence="8">
    <location>
        <begin position="168"/>
        <end position="187"/>
    </location>
</feature>
<keyword evidence="7 8" id="KW-0472">Membrane</keyword>
<organism evidence="9 10">
    <name type="scientific">Alcaligenes xylosoxydans xylosoxydans</name>
    <name type="common">Achromobacter xylosoxidans</name>
    <dbReference type="NCBI Taxonomy" id="85698"/>
    <lineage>
        <taxon>Bacteria</taxon>
        <taxon>Pseudomonadati</taxon>
        <taxon>Pseudomonadota</taxon>
        <taxon>Betaproteobacteria</taxon>
        <taxon>Burkholderiales</taxon>
        <taxon>Alcaligenaceae</taxon>
        <taxon>Achromobacter</taxon>
    </lineage>
</organism>
<keyword evidence="3" id="KW-0813">Transport</keyword>
<evidence type="ECO:0000256" key="1">
    <source>
        <dbReference type="ARBA" id="ARBA00004651"/>
    </source>
</evidence>
<keyword evidence="6 8" id="KW-1133">Transmembrane helix</keyword>
<dbReference type="InterPro" id="IPR000522">
    <property type="entry name" value="ABC_transptr_permease_BtuC"/>
</dbReference>
<sequence length="352" mass="35362">MTRDAPFSAPRPACLLRAGNWLAWPVAPRALAYAALLLMLACAVVIATLRAGDPGLSWRALWLALQGAGGAVEQWLVHTVRLPRVLAALGAGAALGLSGALFQSLTRNPLGSPDVIGLTAGASAGAVAVAMVWPGLMPVAWGAAAGALLATAGVWFGSGAGFAAPQRMVIAGIAVGAIAFAFVQYGLSNLRREQAYLAAAWLNGSLAGKTWADVALIGGACAVLLPLGLALCARLRLLEMGDDLAQALGATPSRSRLAATLVAVLAAAAAVTVAGPIAFIALSAPQIARRCVRASGPQPLLAALTGAVLLATADLLARAAGPNGLPVGVLSAGIGGIYLAFLLVLEWRKTST</sequence>
<feature type="transmembrane region" description="Helical" evidence="8">
    <location>
        <begin position="82"/>
        <end position="103"/>
    </location>
</feature>
<proteinExistence type="inferred from homology"/>
<feature type="transmembrane region" description="Helical" evidence="8">
    <location>
        <begin position="139"/>
        <end position="156"/>
    </location>
</feature>
<name>A0A109XV90_ALCXX</name>
<dbReference type="GO" id="GO:0005886">
    <property type="term" value="C:plasma membrane"/>
    <property type="evidence" value="ECO:0007669"/>
    <property type="project" value="UniProtKB-SubCell"/>
</dbReference>
<gene>
    <name evidence="9" type="ORF">AL504_03260</name>
</gene>
<dbReference type="SUPFAM" id="SSF81345">
    <property type="entry name" value="ABC transporter involved in vitamin B12 uptake, BtuC"/>
    <property type="match status" value="1"/>
</dbReference>
<comment type="subcellular location">
    <subcellularLocation>
        <location evidence="1">Cell membrane</location>
        <topology evidence="1">Multi-pass membrane protein</topology>
    </subcellularLocation>
</comment>
<keyword evidence="5 8" id="KW-0812">Transmembrane</keyword>
<evidence type="ECO:0000256" key="2">
    <source>
        <dbReference type="ARBA" id="ARBA00007935"/>
    </source>
</evidence>
<dbReference type="Pfam" id="PF01032">
    <property type="entry name" value="FecCD"/>
    <property type="match status" value="1"/>
</dbReference>
<comment type="similarity">
    <text evidence="2">Belongs to the binding-protein-dependent transport system permease family. FecCD subfamily.</text>
</comment>
<evidence type="ECO:0000256" key="6">
    <source>
        <dbReference type="ARBA" id="ARBA00022989"/>
    </source>
</evidence>
<feature type="transmembrane region" description="Helical" evidence="8">
    <location>
        <begin position="214"/>
        <end position="237"/>
    </location>
</feature>
<feature type="transmembrane region" description="Helical" evidence="8">
    <location>
        <begin position="324"/>
        <end position="345"/>
    </location>
</feature>
<accession>A0A109XV90</accession>
<evidence type="ECO:0000256" key="8">
    <source>
        <dbReference type="SAM" id="Phobius"/>
    </source>
</evidence>
<dbReference type="PANTHER" id="PTHR30472:SF24">
    <property type="entry name" value="FERRIC ENTEROBACTIN TRANSPORT SYSTEM PERMEASE PROTEIN FEPG"/>
    <property type="match status" value="1"/>
</dbReference>
<evidence type="ECO:0000256" key="7">
    <source>
        <dbReference type="ARBA" id="ARBA00023136"/>
    </source>
</evidence>
<dbReference type="InterPro" id="IPR037294">
    <property type="entry name" value="ABC_BtuC-like"/>
</dbReference>
<feature type="transmembrane region" description="Helical" evidence="8">
    <location>
        <begin position="30"/>
        <end position="49"/>
    </location>
</feature>